<dbReference type="RefSeq" id="WP_264385215.1">
    <property type="nucleotide sequence ID" value="NZ_CP074352.1"/>
</dbReference>
<keyword evidence="1" id="KW-1133">Transmembrane helix</keyword>
<keyword evidence="1" id="KW-0472">Membrane</keyword>
<name>A0ABY6JE60_9ENTR</name>
<evidence type="ECO:0000256" key="1">
    <source>
        <dbReference type="SAM" id="Phobius"/>
    </source>
</evidence>
<keyword evidence="1" id="KW-0812">Transmembrane</keyword>
<dbReference type="EMBL" id="CP074352">
    <property type="protein sequence ID" value="UYU32120.1"/>
    <property type="molecule type" value="Genomic_DNA"/>
</dbReference>
<accession>A0ABY6JE60</accession>
<reference evidence="2 3" key="1">
    <citation type="submission" date="2021-05" db="EMBL/GenBank/DDBJ databases">
        <title>Isolation, identification, and the growth promoting effects of Pantoea dispersa strain YSD J2 from the aboveground leaves of Cyperus esculentus L.Var. Sativus.</title>
        <authorList>
            <person name="Wang S."/>
            <person name="Tang X.M."/>
            <person name="Huang Y.N."/>
        </authorList>
    </citation>
    <scope>NUCLEOTIDE SEQUENCE [LARGE SCALE GENOMIC DNA]</scope>
    <source>
        <strain evidence="3">YSD YN2</strain>
    </source>
</reference>
<organism evidence="2 3">
    <name type="scientific">Siccibacter colletis</name>
    <dbReference type="NCBI Taxonomy" id="1505757"/>
    <lineage>
        <taxon>Bacteria</taxon>
        <taxon>Pseudomonadati</taxon>
        <taxon>Pseudomonadota</taxon>
        <taxon>Gammaproteobacteria</taxon>
        <taxon>Enterobacterales</taxon>
        <taxon>Enterobacteriaceae</taxon>
        <taxon>Siccibacter</taxon>
    </lineage>
</organism>
<dbReference type="Proteomes" id="UP001156318">
    <property type="component" value="Chromosome"/>
</dbReference>
<feature type="transmembrane region" description="Helical" evidence="1">
    <location>
        <begin position="6"/>
        <end position="27"/>
    </location>
</feature>
<evidence type="ECO:0000313" key="3">
    <source>
        <dbReference type="Proteomes" id="UP001156318"/>
    </source>
</evidence>
<protein>
    <submittedName>
        <fullName evidence="2">Uncharacterized protein</fullName>
    </submittedName>
</protein>
<proteinExistence type="predicted"/>
<keyword evidence="3" id="KW-1185">Reference proteome</keyword>
<sequence>MVNVLLEYVFPAMLIIFIVMVFFILPYRQRNLSRQRTAQVEASGRKKKISTASTMLRIFGSSRSYAADYYFDDLNFYQIRETGETTVPLAAITAVVRESTQINNRSVWSVSWCIDGDTHQARFLHNFTFFNRNFSEFLAAVRRANPNAQVRKLTLFSL</sequence>
<gene>
    <name evidence="2" type="ORF">KFZ77_00965</name>
</gene>
<evidence type="ECO:0000313" key="2">
    <source>
        <dbReference type="EMBL" id="UYU32120.1"/>
    </source>
</evidence>